<organism evidence="1 2">
    <name type="scientific">Edaphobacter modestus</name>
    <dbReference type="NCBI Taxonomy" id="388466"/>
    <lineage>
        <taxon>Bacteria</taxon>
        <taxon>Pseudomonadati</taxon>
        <taxon>Acidobacteriota</taxon>
        <taxon>Terriglobia</taxon>
        <taxon>Terriglobales</taxon>
        <taxon>Acidobacteriaceae</taxon>
        <taxon>Edaphobacter</taxon>
    </lineage>
</organism>
<proteinExistence type="predicted"/>
<name>A0A4Q7YRG3_9BACT</name>
<dbReference type="AlphaFoldDB" id="A0A4Q7YRG3"/>
<dbReference type="EMBL" id="SHKW01000001">
    <property type="protein sequence ID" value="RZU40382.1"/>
    <property type="molecule type" value="Genomic_DNA"/>
</dbReference>
<protein>
    <submittedName>
        <fullName evidence="1">Uncharacterized protein</fullName>
    </submittedName>
</protein>
<comment type="caution">
    <text evidence="1">The sequence shown here is derived from an EMBL/GenBank/DDBJ whole genome shotgun (WGS) entry which is preliminary data.</text>
</comment>
<gene>
    <name evidence="1" type="ORF">BDD14_1836</name>
</gene>
<keyword evidence="2" id="KW-1185">Reference proteome</keyword>
<accession>A0A4Q7YRG3</accession>
<evidence type="ECO:0000313" key="2">
    <source>
        <dbReference type="Proteomes" id="UP000292958"/>
    </source>
</evidence>
<sequence length="101" mass="10841">MFAAKVTLGGQNRGVPEQELNLLKFASVHVAQLRADSAQIMRGGVLEFNTTGTIPNNVPNHIFRNPPTPSCSVPTDCSEDPSVCHIRCGHTRANSAFELPG</sequence>
<evidence type="ECO:0000313" key="1">
    <source>
        <dbReference type="EMBL" id="RZU40382.1"/>
    </source>
</evidence>
<reference evidence="1 2" key="1">
    <citation type="submission" date="2019-02" db="EMBL/GenBank/DDBJ databases">
        <title>Genomic Encyclopedia of Archaeal and Bacterial Type Strains, Phase II (KMG-II): from individual species to whole genera.</title>
        <authorList>
            <person name="Goeker M."/>
        </authorList>
    </citation>
    <scope>NUCLEOTIDE SEQUENCE [LARGE SCALE GENOMIC DNA]</scope>
    <source>
        <strain evidence="1 2">DSM 18101</strain>
    </source>
</reference>
<dbReference type="Proteomes" id="UP000292958">
    <property type="component" value="Unassembled WGS sequence"/>
</dbReference>